<dbReference type="PROSITE" id="PS51450">
    <property type="entry name" value="LRR"/>
    <property type="match status" value="2"/>
</dbReference>
<keyword evidence="1" id="KW-0433">Leucine-rich repeat</keyword>
<evidence type="ECO:0000313" key="4">
    <source>
        <dbReference type="EMBL" id="KAK2954407.1"/>
    </source>
</evidence>
<dbReference type="Pfam" id="PF14580">
    <property type="entry name" value="LRR_9"/>
    <property type="match status" value="1"/>
</dbReference>
<dbReference type="InterPro" id="IPR032675">
    <property type="entry name" value="LRR_dom_sf"/>
</dbReference>
<dbReference type="PANTHER" id="PTHR15454">
    <property type="entry name" value="NISCHARIN RELATED"/>
    <property type="match status" value="1"/>
</dbReference>
<dbReference type="Proteomes" id="UP001281761">
    <property type="component" value="Unassembled WGS sequence"/>
</dbReference>
<protein>
    <submittedName>
        <fullName evidence="4">Uncharacterized protein</fullName>
    </submittedName>
</protein>
<accession>A0ABQ9XRY6</accession>
<keyword evidence="2" id="KW-0677">Repeat</keyword>
<dbReference type="EMBL" id="JARBJD010000078">
    <property type="protein sequence ID" value="KAK2954407.1"/>
    <property type="molecule type" value="Genomic_DNA"/>
</dbReference>
<gene>
    <name evidence="4" type="ORF">BLNAU_10575</name>
</gene>
<dbReference type="InterPro" id="IPR001611">
    <property type="entry name" value="Leu-rich_rpt"/>
</dbReference>
<evidence type="ECO:0000256" key="2">
    <source>
        <dbReference type="ARBA" id="ARBA00022737"/>
    </source>
</evidence>
<dbReference type="Gene3D" id="3.80.10.10">
    <property type="entry name" value="Ribonuclease Inhibitor"/>
    <property type="match status" value="1"/>
</dbReference>
<dbReference type="PANTHER" id="PTHR15454:SF56">
    <property type="entry name" value="PROTEIN PHOSPHATASE 1 REGULATORY SUBUNIT 7-RELATED"/>
    <property type="match status" value="1"/>
</dbReference>
<evidence type="ECO:0000256" key="1">
    <source>
        <dbReference type="ARBA" id="ARBA00022614"/>
    </source>
</evidence>
<sequence>MFLVSSEPDPIKVSPIDESVIEELRIQTGQFDPACITKVSLLNRKITTLSFLVHLSGLSEINISHNSIESIAPFAQLQKLKILIVDSNLIKSLDGIQHSPCLETLSVAGNPIETLTSISPLQSVKTLRSLCFQRHDPSLVCPICKMHEYRQNIFTTLPFLKILDSSSTALDDLPTAPVGSTDDILQEVRKINVEPWLTEATFHFSTGAFEEPASFLRDEASQAHRDIQTIVTKQSRVEEVIQKPEPEIIENTVDKSKSVKEGGKKGKTGRK</sequence>
<dbReference type="SUPFAM" id="SSF52058">
    <property type="entry name" value="L domain-like"/>
    <property type="match status" value="1"/>
</dbReference>
<proteinExistence type="predicted"/>
<evidence type="ECO:0000256" key="3">
    <source>
        <dbReference type="SAM" id="MobiDB-lite"/>
    </source>
</evidence>
<reference evidence="4 5" key="1">
    <citation type="journal article" date="2022" name="bioRxiv">
        <title>Genomics of Preaxostyla Flagellates Illuminates Evolutionary Transitions and the Path Towards Mitochondrial Loss.</title>
        <authorList>
            <person name="Novak L.V.F."/>
            <person name="Treitli S.C."/>
            <person name="Pyrih J."/>
            <person name="Halakuc P."/>
            <person name="Pipaliya S.V."/>
            <person name="Vacek V."/>
            <person name="Brzon O."/>
            <person name="Soukal P."/>
            <person name="Eme L."/>
            <person name="Dacks J.B."/>
            <person name="Karnkowska A."/>
            <person name="Elias M."/>
            <person name="Hampl V."/>
        </authorList>
    </citation>
    <scope>NUCLEOTIDE SEQUENCE [LARGE SCALE GENOMIC DNA]</scope>
    <source>
        <strain evidence="4">NAU3</strain>
        <tissue evidence="4">Gut</tissue>
    </source>
</reference>
<comment type="caution">
    <text evidence="4">The sequence shown here is derived from an EMBL/GenBank/DDBJ whole genome shotgun (WGS) entry which is preliminary data.</text>
</comment>
<organism evidence="4 5">
    <name type="scientific">Blattamonas nauphoetae</name>
    <dbReference type="NCBI Taxonomy" id="2049346"/>
    <lineage>
        <taxon>Eukaryota</taxon>
        <taxon>Metamonada</taxon>
        <taxon>Preaxostyla</taxon>
        <taxon>Oxymonadida</taxon>
        <taxon>Blattamonas</taxon>
    </lineage>
</organism>
<dbReference type="SMART" id="SM00365">
    <property type="entry name" value="LRR_SD22"/>
    <property type="match status" value="3"/>
</dbReference>
<evidence type="ECO:0000313" key="5">
    <source>
        <dbReference type="Proteomes" id="UP001281761"/>
    </source>
</evidence>
<name>A0ABQ9XRY6_9EUKA</name>
<keyword evidence="5" id="KW-1185">Reference proteome</keyword>
<feature type="compositionally biased region" description="Basic and acidic residues" evidence="3">
    <location>
        <begin position="247"/>
        <end position="264"/>
    </location>
</feature>
<feature type="region of interest" description="Disordered" evidence="3">
    <location>
        <begin position="247"/>
        <end position="271"/>
    </location>
</feature>